<sequence length="117" mass="13467">MPRGKSPGTEKLSAKLLQACGDKLYCTLAKRFTVYISECKVPAVWKESSAVLLFKKEEKGDLENYQLRTLLLEYHEPLVLTFVDYKKAFDSVEPAKVWEALEEQGVETRYTKIQQEC</sequence>
<accession>A0A0N4Y565</accession>
<keyword evidence="2" id="KW-1185">Reference proteome</keyword>
<dbReference type="EMBL" id="UYSL01020459">
    <property type="protein sequence ID" value="VDL74696.1"/>
    <property type="molecule type" value="Genomic_DNA"/>
</dbReference>
<dbReference type="Proteomes" id="UP000271162">
    <property type="component" value="Unassembled WGS sequence"/>
</dbReference>
<proteinExistence type="predicted"/>
<gene>
    <name evidence="1" type="ORF">NBR_LOCUS11107</name>
</gene>
<dbReference type="AlphaFoldDB" id="A0A0N4Y565"/>
<reference evidence="1 2" key="2">
    <citation type="submission" date="2018-11" db="EMBL/GenBank/DDBJ databases">
        <authorList>
            <consortium name="Pathogen Informatics"/>
        </authorList>
    </citation>
    <scope>NUCLEOTIDE SEQUENCE [LARGE SCALE GENOMIC DNA]</scope>
</reference>
<dbReference type="STRING" id="27835.A0A0N4Y565"/>
<organism evidence="3">
    <name type="scientific">Nippostrongylus brasiliensis</name>
    <name type="common">Rat hookworm</name>
    <dbReference type="NCBI Taxonomy" id="27835"/>
    <lineage>
        <taxon>Eukaryota</taxon>
        <taxon>Metazoa</taxon>
        <taxon>Ecdysozoa</taxon>
        <taxon>Nematoda</taxon>
        <taxon>Chromadorea</taxon>
        <taxon>Rhabditida</taxon>
        <taxon>Rhabditina</taxon>
        <taxon>Rhabditomorpha</taxon>
        <taxon>Strongyloidea</taxon>
        <taxon>Heligmosomidae</taxon>
        <taxon>Nippostrongylus</taxon>
    </lineage>
</organism>
<protein>
    <submittedName>
        <fullName evidence="3">Reverse transcriptase domain-containing protein</fullName>
    </submittedName>
</protein>
<reference evidence="3" key="1">
    <citation type="submission" date="2017-02" db="UniProtKB">
        <authorList>
            <consortium name="WormBaseParasite"/>
        </authorList>
    </citation>
    <scope>IDENTIFICATION</scope>
</reference>
<evidence type="ECO:0000313" key="3">
    <source>
        <dbReference type="WBParaSite" id="NBR_0001110601-mRNA-1"/>
    </source>
</evidence>
<dbReference type="WBParaSite" id="NBR_0001110601-mRNA-1">
    <property type="protein sequence ID" value="NBR_0001110601-mRNA-1"/>
    <property type="gene ID" value="NBR_0001110601"/>
</dbReference>
<evidence type="ECO:0000313" key="2">
    <source>
        <dbReference type="Proteomes" id="UP000271162"/>
    </source>
</evidence>
<evidence type="ECO:0000313" key="1">
    <source>
        <dbReference type="EMBL" id="VDL74696.1"/>
    </source>
</evidence>
<name>A0A0N4Y565_NIPBR</name>